<accession>A0A1P8JXZ4</accession>
<reference evidence="1 2" key="1">
    <citation type="submission" date="2017-01" db="EMBL/GenBank/DDBJ databases">
        <authorList>
            <person name="Mah S.A."/>
            <person name="Swanson W.J."/>
            <person name="Moy G.W."/>
            <person name="Vacquier V.D."/>
        </authorList>
    </citation>
    <scope>NUCLEOTIDE SEQUENCE [LARGE SCALE GENOMIC DNA]</scope>
    <source>
        <strain evidence="1 2">DCY110</strain>
    </source>
</reference>
<dbReference type="STRING" id="1842727.RD110_16675"/>
<sequence>MARTNEWAGKVMALVKSGNTAAAIAQIKVAPSVKDLRAFQTALVVGKLSGKWRDLDAAVNENLALLAAPRLHRSP</sequence>
<proteinExistence type="predicted"/>
<organism evidence="1 2">
    <name type="scientific">Rhodoferax koreensis</name>
    <dbReference type="NCBI Taxonomy" id="1842727"/>
    <lineage>
        <taxon>Bacteria</taxon>
        <taxon>Pseudomonadati</taxon>
        <taxon>Pseudomonadota</taxon>
        <taxon>Betaproteobacteria</taxon>
        <taxon>Burkholderiales</taxon>
        <taxon>Comamonadaceae</taxon>
        <taxon>Rhodoferax</taxon>
    </lineage>
</organism>
<gene>
    <name evidence="1" type="ORF">RD110_16675</name>
</gene>
<dbReference type="RefSeq" id="WP_076200509.1">
    <property type="nucleotide sequence ID" value="NZ_CP019236.1"/>
</dbReference>
<protein>
    <submittedName>
        <fullName evidence="1">Uncharacterized protein</fullName>
    </submittedName>
</protein>
<dbReference type="Proteomes" id="UP000186609">
    <property type="component" value="Chromosome"/>
</dbReference>
<dbReference type="AlphaFoldDB" id="A0A1P8JXZ4"/>
<name>A0A1P8JXZ4_9BURK</name>
<evidence type="ECO:0000313" key="2">
    <source>
        <dbReference type="Proteomes" id="UP000186609"/>
    </source>
</evidence>
<evidence type="ECO:0000313" key="1">
    <source>
        <dbReference type="EMBL" id="APW38630.1"/>
    </source>
</evidence>
<dbReference type="OrthoDB" id="8815333at2"/>
<keyword evidence="2" id="KW-1185">Reference proteome</keyword>
<dbReference type="EMBL" id="CP019236">
    <property type="protein sequence ID" value="APW38630.1"/>
    <property type="molecule type" value="Genomic_DNA"/>
</dbReference>
<dbReference type="KEGG" id="rhy:RD110_16675"/>